<dbReference type="Proteomes" id="UP000256601">
    <property type="component" value="Unassembled WGS sequence"/>
</dbReference>
<comment type="subunit">
    <text evidence="8">The nucleosome is a histone octamer containing two molecules each of H2A, H2B, H3 and H4 assembled in one H3-H4 heterotetramer and two H2A-H2B heterodimers. The octamer wraps approximately 147 bp of DNA.</text>
</comment>
<dbReference type="GO" id="GO:0005634">
    <property type="term" value="C:nucleus"/>
    <property type="evidence" value="ECO:0007669"/>
    <property type="project" value="UniProtKB-SubCell"/>
</dbReference>
<dbReference type="GO" id="GO:0046982">
    <property type="term" value="F:protein heterodimerization activity"/>
    <property type="evidence" value="ECO:0007669"/>
    <property type="project" value="InterPro"/>
</dbReference>
<evidence type="ECO:0000256" key="5">
    <source>
        <dbReference type="ARBA" id="ARBA00023125"/>
    </source>
</evidence>
<dbReference type="RefSeq" id="XP_504816.1">
    <property type="nucleotide sequence ID" value="XM_504816.1"/>
</dbReference>
<feature type="domain" description="TATA box binding protein associated factor (TAF) histone-like fold" evidence="9">
    <location>
        <begin position="11"/>
        <end position="73"/>
    </location>
</feature>
<accession>A0A1D8NLC8</accession>
<dbReference type="PRINTS" id="PR00623">
    <property type="entry name" value="HISTONEH4"/>
</dbReference>
<comment type="similarity">
    <text evidence="3 8">Belongs to the histone H4 family.</text>
</comment>
<comment type="function">
    <text evidence="8">Core component of nucleosome. Nucleosomes wrap and compact DNA into chromatin, limiting DNA accessibility to the cellular machineries which require DNA as a template. Histones thereby play a central role in transcription regulation, DNA repair, DNA replication and chromosomal stability. DNA accessibility is regulated via a complex set of post-translational modifications of histones, also called histone code, and nucleosome remodeling.</text>
</comment>
<dbReference type="KEGG" id="yli:2908540"/>
<dbReference type="Pfam" id="PF02969">
    <property type="entry name" value="TAF"/>
    <property type="match status" value="1"/>
</dbReference>
<evidence type="ECO:0000313" key="12">
    <source>
        <dbReference type="Proteomes" id="UP000182444"/>
    </source>
</evidence>
<dbReference type="GeneID" id="2908540"/>
<evidence type="ECO:0000313" key="13">
    <source>
        <dbReference type="Proteomes" id="UP000256601"/>
    </source>
</evidence>
<evidence type="ECO:0000256" key="4">
    <source>
        <dbReference type="ARBA" id="ARBA00022454"/>
    </source>
</evidence>
<dbReference type="VEuPathDB" id="FungiDB:YALI0_F00374g"/>
<dbReference type="Gene3D" id="1.10.20.10">
    <property type="entry name" value="Histone, subunit A"/>
    <property type="match status" value="1"/>
</dbReference>
<dbReference type="SUPFAM" id="SSF47113">
    <property type="entry name" value="Histone-fold"/>
    <property type="match status" value="1"/>
</dbReference>
<reference evidence="11 13" key="2">
    <citation type="submission" date="2018-07" db="EMBL/GenBank/DDBJ databases">
        <title>Draft Genome Assemblies for Five Robust Yarrowia lipolytica Strains Exhibiting High Lipid Production and Pentose Sugar Utilization and Sugar Alcohol Secretion from Undetoxified Lignocellulosic Biomass Hydrolysates.</title>
        <authorList>
            <consortium name="DOE Joint Genome Institute"/>
            <person name="Walker C."/>
            <person name="Ryu S."/>
            <person name="Na H."/>
            <person name="Zane M."/>
            <person name="LaButti K."/>
            <person name="Lipzen A."/>
            <person name="Haridas S."/>
            <person name="Barry K."/>
            <person name="Grigoriev I.V."/>
            <person name="Quarterman J."/>
            <person name="Slininger P."/>
            <person name="Dien B."/>
            <person name="Trinh C.T."/>
        </authorList>
    </citation>
    <scope>NUCLEOTIDE SEQUENCE [LARGE SCALE GENOMIC DNA]</scope>
    <source>
        <strain evidence="11 13">YB392</strain>
    </source>
</reference>
<protein>
    <recommendedName>
        <fullName evidence="8">Histone H4</fullName>
    </recommendedName>
</protein>
<evidence type="ECO:0000256" key="1">
    <source>
        <dbReference type="ARBA" id="ARBA00004123"/>
    </source>
</evidence>
<name>A0A1D8NLC8_YARLL</name>
<dbReference type="Proteomes" id="UP000182444">
    <property type="component" value="Chromosome 1F"/>
</dbReference>
<dbReference type="AlphaFoldDB" id="A0A1D8NLC8"/>
<dbReference type="InterPro" id="IPR001951">
    <property type="entry name" value="Histone_H4"/>
</dbReference>
<organism evidence="10 12">
    <name type="scientific">Yarrowia lipolytica</name>
    <name type="common">Candida lipolytica</name>
    <dbReference type="NCBI Taxonomy" id="4952"/>
    <lineage>
        <taxon>Eukaryota</taxon>
        <taxon>Fungi</taxon>
        <taxon>Dikarya</taxon>
        <taxon>Ascomycota</taxon>
        <taxon>Saccharomycotina</taxon>
        <taxon>Dipodascomycetes</taxon>
        <taxon>Dipodascales</taxon>
        <taxon>Dipodascales incertae sedis</taxon>
        <taxon>Yarrowia</taxon>
    </lineage>
</organism>
<evidence type="ECO:0000313" key="11">
    <source>
        <dbReference type="EMBL" id="RDW25437.1"/>
    </source>
</evidence>
<keyword evidence="4 8" id="KW-0158">Chromosome</keyword>
<evidence type="ECO:0000256" key="6">
    <source>
        <dbReference type="ARBA" id="ARBA00023242"/>
    </source>
</evidence>
<comment type="subcellular location">
    <subcellularLocation>
        <location evidence="2">Chromosome</location>
    </subcellularLocation>
    <subcellularLocation>
        <location evidence="1">Nucleus</location>
    </subcellularLocation>
</comment>
<keyword evidence="6 8" id="KW-0539">Nucleus</keyword>
<evidence type="ECO:0000256" key="3">
    <source>
        <dbReference type="ARBA" id="ARBA00006564"/>
    </source>
</evidence>
<dbReference type="GO" id="GO:0030527">
    <property type="term" value="F:structural constituent of chromatin"/>
    <property type="evidence" value="ECO:0007669"/>
    <property type="project" value="InterPro"/>
</dbReference>
<dbReference type="SMART" id="SM00417">
    <property type="entry name" value="H4"/>
    <property type="match status" value="1"/>
</dbReference>
<dbReference type="PANTHER" id="PTHR10484">
    <property type="entry name" value="HISTONE H4"/>
    <property type="match status" value="1"/>
</dbReference>
<dbReference type="GO" id="GO:0003677">
    <property type="term" value="F:DNA binding"/>
    <property type="evidence" value="ECO:0007669"/>
    <property type="project" value="UniProtKB-KW"/>
</dbReference>
<evidence type="ECO:0000259" key="9">
    <source>
        <dbReference type="Pfam" id="PF02969"/>
    </source>
</evidence>
<keyword evidence="7 8" id="KW-0544">Nucleosome core</keyword>
<dbReference type="VEuPathDB" id="FungiDB:YALI1_F00436g"/>
<gene>
    <name evidence="11" type="ORF">B0I71DRAFT_132593</name>
    <name evidence="10" type="ORF">YALI1_F00436g</name>
</gene>
<dbReference type="FunFam" id="1.10.20.10:FF:000181">
    <property type="match status" value="1"/>
</dbReference>
<dbReference type="InterPro" id="IPR004823">
    <property type="entry name" value="TAF_TATA-bd_Histone-like_dom"/>
</dbReference>
<dbReference type="OrthoDB" id="6101876at2759"/>
<sequence>MAGGRGLRKGINKPTIRRLARRGGVKRISSNIDPDSRDIVKDVIKQVLGDALFYTHHARRNTVTGVDVVHALKRQGRPLYGFDA</sequence>
<evidence type="ECO:0000256" key="8">
    <source>
        <dbReference type="RuleBase" id="RU000528"/>
    </source>
</evidence>
<keyword evidence="5 8" id="KW-0238">DNA-binding</keyword>
<reference evidence="10 12" key="1">
    <citation type="journal article" date="2016" name="PLoS ONE">
        <title>Sequence Assembly of Yarrowia lipolytica Strain W29/CLIB89 Shows Transposable Element Diversity.</title>
        <authorList>
            <person name="Magnan C."/>
            <person name="Yu J."/>
            <person name="Chang I."/>
            <person name="Jahn E."/>
            <person name="Kanomata Y."/>
            <person name="Wu J."/>
            <person name="Zeller M."/>
            <person name="Oakes M."/>
            <person name="Baldi P."/>
            <person name="Sandmeyer S."/>
        </authorList>
    </citation>
    <scope>NUCLEOTIDE SEQUENCE [LARGE SCALE GENOMIC DNA]</scope>
    <source>
        <strain evidence="10">CLIB89</strain>
        <strain evidence="12">CLIB89(W29)</strain>
    </source>
</reference>
<evidence type="ECO:0000256" key="7">
    <source>
        <dbReference type="ARBA" id="ARBA00023269"/>
    </source>
</evidence>
<dbReference type="EMBL" id="KZ859002">
    <property type="protein sequence ID" value="RDW25437.1"/>
    <property type="molecule type" value="Genomic_DNA"/>
</dbReference>
<dbReference type="EMBL" id="CP017558">
    <property type="protein sequence ID" value="AOW06434.1"/>
    <property type="molecule type" value="Genomic_DNA"/>
</dbReference>
<dbReference type="GO" id="GO:0000786">
    <property type="term" value="C:nucleosome"/>
    <property type="evidence" value="ECO:0007669"/>
    <property type="project" value="UniProtKB-KW"/>
</dbReference>
<dbReference type="eggNOG" id="KOG3467">
    <property type="taxonomic scope" value="Eukaryota"/>
</dbReference>
<evidence type="ECO:0000313" key="10">
    <source>
        <dbReference type="EMBL" id="AOW06434.1"/>
    </source>
</evidence>
<dbReference type="CDD" id="cd22912">
    <property type="entry name" value="HFD_H4"/>
    <property type="match status" value="1"/>
</dbReference>
<proteinExistence type="inferred from homology"/>
<dbReference type="InterPro" id="IPR009072">
    <property type="entry name" value="Histone-fold"/>
</dbReference>
<evidence type="ECO:0000256" key="2">
    <source>
        <dbReference type="ARBA" id="ARBA00004286"/>
    </source>
</evidence>